<feature type="region of interest" description="Disordered" evidence="1">
    <location>
        <begin position="37"/>
        <end position="60"/>
    </location>
</feature>
<dbReference type="Pfam" id="PF00069">
    <property type="entry name" value="Pkinase"/>
    <property type="match status" value="1"/>
</dbReference>
<feature type="compositionally biased region" description="Basic and acidic residues" evidence="1">
    <location>
        <begin position="41"/>
        <end position="60"/>
    </location>
</feature>
<dbReference type="PANTHER" id="PTHR23257:SF841">
    <property type="entry name" value="SERINE_THREONINE-PROTEIN KINASE DDB_G0290621-RELATED"/>
    <property type="match status" value="1"/>
</dbReference>
<protein>
    <recommendedName>
        <fullName evidence="2">Protein kinase domain-containing protein</fullName>
    </recommendedName>
</protein>
<proteinExistence type="predicted"/>
<name>A0A9N9UEB4_9HYPO</name>
<dbReference type="InterPro" id="IPR011009">
    <property type="entry name" value="Kinase-like_dom_sf"/>
</dbReference>
<dbReference type="Proteomes" id="UP000754883">
    <property type="component" value="Unassembled WGS sequence"/>
</dbReference>
<evidence type="ECO:0000259" key="2">
    <source>
        <dbReference type="PROSITE" id="PS50011"/>
    </source>
</evidence>
<dbReference type="PANTHER" id="PTHR23257">
    <property type="entry name" value="SERINE-THREONINE PROTEIN KINASE"/>
    <property type="match status" value="1"/>
</dbReference>
<keyword evidence="4" id="KW-1185">Reference proteome</keyword>
<dbReference type="SUPFAM" id="SSF56112">
    <property type="entry name" value="Protein kinase-like (PK-like)"/>
    <property type="match status" value="1"/>
</dbReference>
<dbReference type="EMBL" id="CABFNO020001404">
    <property type="protein sequence ID" value="CAG9986389.1"/>
    <property type="molecule type" value="Genomic_DNA"/>
</dbReference>
<dbReference type="GO" id="GO:0004672">
    <property type="term" value="F:protein kinase activity"/>
    <property type="evidence" value="ECO:0007669"/>
    <property type="project" value="InterPro"/>
</dbReference>
<dbReference type="InterPro" id="IPR000719">
    <property type="entry name" value="Prot_kinase_dom"/>
</dbReference>
<dbReference type="GO" id="GO:0007165">
    <property type="term" value="P:signal transduction"/>
    <property type="evidence" value="ECO:0007669"/>
    <property type="project" value="TreeGrafter"/>
</dbReference>
<sequence length="327" mass="37130">MCRYTTAELRHMDCRKVGSFKHKTIHRLFKRCYQRPAPGPRCEEPKRDLSLGHHEPTEHRGRCQRCRDSGISLEDEVEDCISSLVFNTMELDSGSLKFLSAGKSAIVYGIDDARVLKRYYEDEDEDESILTERLAFDRLGAHANIVERLDFGPRSLVLERGRPLNKLTRTSIPMATRLSWVRDAAEGLRYVHQHGIIHADVGCDNMILVGGRVKIIDFEGSKMEGREATSCYKWNSCQGIITIDEESDVFAFGCAVYEIITGLPPYHELEDMENRALLFEQLFAEGRYPEVAHLPLGQLVQGCWDGSLRSMDKVLQALDTDDSITVT</sequence>
<comment type="caution">
    <text evidence="3">The sequence shown here is derived from an EMBL/GenBank/DDBJ whole genome shotgun (WGS) entry which is preliminary data.</text>
</comment>
<dbReference type="PROSITE" id="PS50011">
    <property type="entry name" value="PROTEIN_KINASE_DOM"/>
    <property type="match status" value="1"/>
</dbReference>
<gene>
    <name evidence="3" type="ORF">CBYS24578_00012666</name>
</gene>
<evidence type="ECO:0000256" key="1">
    <source>
        <dbReference type="SAM" id="MobiDB-lite"/>
    </source>
</evidence>
<feature type="domain" description="Protein kinase" evidence="2">
    <location>
        <begin position="93"/>
        <end position="327"/>
    </location>
</feature>
<dbReference type="InterPro" id="IPR050167">
    <property type="entry name" value="Ser_Thr_protein_kinase"/>
</dbReference>
<dbReference type="AlphaFoldDB" id="A0A9N9UEB4"/>
<dbReference type="OrthoDB" id="1668230at2759"/>
<dbReference type="GO" id="GO:0005524">
    <property type="term" value="F:ATP binding"/>
    <property type="evidence" value="ECO:0007669"/>
    <property type="project" value="InterPro"/>
</dbReference>
<organism evidence="3 4">
    <name type="scientific">Clonostachys byssicola</name>
    <dbReference type="NCBI Taxonomy" id="160290"/>
    <lineage>
        <taxon>Eukaryota</taxon>
        <taxon>Fungi</taxon>
        <taxon>Dikarya</taxon>
        <taxon>Ascomycota</taxon>
        <taxon>Pezizomycotina</taxon>
        <taxon>Sordariomycetes</taxon>
        <taxon>Hypocreomycetidae</taxon>
        <taxon>Hypocreales</taxon>
        <taxon>Bionectriaceae</taxon>
        <taxon>Clonostachys</taxon>
    </lineage>
</organism>
<evidence type="ECO:0000313" key="4">
    <source>
        <dbReference type="Proteomes" id="UP000754883"/>
    </source>
</evidence>
<accession>A0A9N9UEB4</accession>
<reference evidence="4" key="1">
    <citation type="submission" date="2019-06" db="EMBL/GenBank/DDBJ databases">
        <authorList>
            <person name="Broberg M."/>
        </authorList>
    </citation>
    <scope>NUCLEOTIDE SEQUENCE [LARGE SCALE GENOMIC DNA]</scope>
</reference>
<dbReference type="GO" id="GO:0005737">
    <property type="term" value="C:cytoplasm"/>
    <property type="evidence" value="ECO:0007669"/>
    <property type="project" value="TreeGrafter"/>
</dbReference>
<reference evidence="3 4" key="2">
    <citation type="submission" date="2021-10" db="EMBL/GenBank/DDBJ databases">
        <authorList>
            <person name="Piombo E."/>
        </authorList>
    </citation>
    <scope>NUCLEOTIDE SEQUENCE [LARGE SCALE GENOMIC DNA]</scope>
</reference>
<evidence type="ECO:0000313" key="3">
    <source>
        <dbReference type="EMBL" id="CAG9986389.1"/>
    </source>
</evidence>
<dbReference type="Gene3D" id="1.10.510.10">
    <property type="entry name" value="Transferase(Phosphotransferase) domain 1"/>
    <property type="match status" value="1"/>
</dbReference>